<dbReference type="PANTHER" id="PTHR46438">
    <property type="entry name" value="ALPHA/BETA-HYDROLASES SUPERFAMILY PROTEIN"/>
    <property type="match status" value="1"/>
</dbReference>
<comment type="caution">
    <text evidence="2">The sequence shown here is derived from an EMBL/GenBank/DDBJ whole genome shotgun (WGS) entry which is preliminary data.</text>
</comment>
<dbReference type="eggNOG" id="COG2267">
    <property type="taxonomic scope" value="Bacteria"/>
</dbReference>
<dbReference type="STRING" id="909613.UO65_3761"/>
<organism evidence="2 3">
    <name type="scientific">Actinokineospora spheciospongiae</name>
    <dbReference type="NCBI Taxonomy" id="909613"/>
    <lineage>
        <taxon>Bacteria</taxon>
        <taxon>Bacillati</taxon>
        <taxon>Actinomycetota</taxon>
        <taxon>Actinomycetes</taxon>
        <taxon>Pseudonocardiales</taxon>
        <taxon>Pseudonocardiaceae</taxon>
        <taxon>Actinokineospora</taxon>
    </lineage>
</organism>
<dbReference type="Pfam" id="PF00561">
    <property type="entry name" value="Abhydrolase_1"/>
    <property type="match status" value="1"/>
</dbReference>
<dbReference type="AlphaFoldDB" id="W7IVW8"/>
<dbReference type="Proteomes" id="UP000019277">
    <property type="component" value="Unassembled WGS sequence"/>
</dbReference>
<accession>W7IVW8</accession>
<evidence type="ECO:0000259" key="1">
    <source>
        <dbReference type="Pfam" id="PF00561"/>
    </source>
</evidence>
<sequence>MSGIYRARGEEVRAAYRDLLDRWPVPAERLVVPTRHGDTFVVVSGPADAPPVVLVHGSGSNTAMWLDDVAGWSREFRVIAVDVPGEPGLSAETRLPLDGPGHAEWFDDVLDAVGVADAAFVGVSLGGFLVTDYALRSDRVRRLVLLNPGGFAPRRAGFMVKGVLLALLGEWGLRRSIKAAVGAVPPELVDHLVLVFRSFKPRMEPLPVFGRLGLAMPVLALLGARDAMLDAAATARRLAAEVPHADVRVLPEQGHHITGQTGPILEFLREEP</sequence>
<evidence type="ECO:0000313" key="3">
    <source>
        <dbReference type="Proteomes" id="UP000019277"/>
    </source>
</evidence>
<dbReference type="InterPro" id="IPR029058">
    <property type="entry name" value="AB_hydrolase_fold"/>
</dbReference>
<protein>
    <submittedName>
        <fullName evidence="2">Carboxylesterase NA</fullName>
    </submittedName>
</protein>
<dbReference type="GO" id="GO:0003824">
    <property type="term" value="F:catalytic activity"/>
    <property type="evidence" value="ECO:0007669"/>
    <property type="project" value="UniProtKB-ARBA"/>
</dbReference>
<feature type="domain" description="AB hydrolase-1" evidence="1">
    <location>
        <begin position="50"/>
        <end position="148"/>
    </location>
</feature>
<dbReference type="OrthoDB" id="5513277at2"/>
<proteinExistence type="predicted"/>
<gene>
    <name evidence="2" type="ORF">UO65_3761</name>
</gene>
<name>W7IVW8_9PSEU</name>
<dbReference type="EMBL" id="AYXG01000138">
    <property type="protein sequence ID" value="EWC60942.1"/>
    <property type="molecule type" value="Genomic_DNA"/>
</dbReference>
<reference evidence="2 3" key="1">
    <citation type="journal article" date="2014" name="Genome Announc.">
        <title>Draft Genome Sequence of the Antitrypanosomally Active Sponge-Associated Bacterium Actinokineospora sp. Strain EG49.</title>
        <authorList>
            <person name="Harjes J."/>
            <person name="Ryu T."/>
            <person name="Abdelmohsen U.R."/>
            <person name="Moitinho-Silva L."/>
            <person name="Horn H."/>
            <person name="Ravasi T."/>
            <person name="Hentschel U."/>
        </authorList>
    </citation>
    <scope>NUCLEOTIDE SEQUENCE [LARGE SCALE GENOMIC DNA]</scope>
    <source>
        <strain evidence="2 3">EG49</strain>
    </source>
</reference>
<dbReference type="InterPro" id="IPR000073">
    <property type="entry name" value="AB_hydrolase_1"/>
</dbReference>
<keyword evidence="3" id="KW-1185">Reference proteome</keyword>
<evidence type="ECO:0000313" key="2">
    <source>
        <dbReference type="EMBL" id="EWC60942.1"/>
    </source>
</evidence>
<dbReference type="Gene3D" id="3.40.50.1820">
    <property type="entry name" value="alpha/beta hydrolase"/>
    <property type="match status" value="1"/>
</dbReference>
<dbReference type="SUPFAM" id="SSF53474">
    <property type="entry name" value="alpha/beta-Hydrolases"/>
    <property type="match status" value="1"/>
</dbReference>
<dbReference type="PANTHER" id="PTHR46438:SF11">
    <property type="entry name" value="LIPASE-RELATED"/>
    <property type="match status" value="1"/>
</dbReference>
<dbReference type="RefSeq" id="WP_035284242.1">
    <property type="nucleotide sequence ID" value="NZ_AYXG01000138.1"/>
</dbReference>